<dbReference type="HAMAP" id="MF_00758">
    <property type="entry name" value="UPF0301"/>
    <property type="match status" value="1"/>
</dbReference>
<dbReference type="PANTHER" id="PTHR30327:SF1">
    <property type="entry name" value="UPF0301 PROTEIN YQGE"/>
    <property type="match status" value="1"/>
</dbReference>
<dbReference type="STRING" id="754477.Q7C_1946"/>
<dbReference type="SUPFAM" id="SSF143456">
    <property type="entry name" value="VC0467-like"/>
    <property type="match status" value="1"/>
</dbReference>
<dbReference type="AlphaFoldDB" id="I1YJJ4"/>
<evidence type="ECO:0000256" key="1">
    <source>
        <dbReference type="ARBA" id="ARBA00009600"/>
    </source>
</evidence>
<dbReference type="PATRIC" id="fig|754477.3.peg.1916"/>
<keyword evidence="4" id="KW-1185">Reference proteome</keyword>
<dbReference type="RefSeq" id="WP_014704506.1">
    <property type="nucleotide sequence ID" value="NC_017856.1"/>
</dbReference>
<name>I1YJJ4_METFJ</name>
<protein>
    <recommendedName>
        <fullName evidence="2">UPF0301 protein Q7C_1946</fullName>
    </recommendedName>
</protein>
<dbReference type="eggNOG" id="COG1678">
    <property type="taxonomic scope" value="Bacteria"/>
</dbReference>
<gene>
    <name evidence="3" type="ordered locus">Q7C_1946</name>
</gene>
<proteinExistence type="inferred from homology"/>
<evidence type="ECO:0000313" key="3">
    <source>
        <dbReference type="EMBL" id="AFJ03087.1"/>
    </source>
</evidence>
<evidence type="ECO:0000256" key="2">
    <source>
        <dbReference type="HAMAP-Rule" id="MF_00758"/>
    </source>
</evidence>
<dbReference type="Gene3D" id="3.40.1740.10">
    <property type="entry name" value="VC0467-like"/>
    <property type="match status" value="1"/>
</dbReference>
<dbReference type="PANTHER" id="PTHR30327">
    <property type="entry name" value="UNCHARACTERIZED PROTEIN YQGE"/>
    <property type="match status" value="1"/>
</dbReference>
<evidence type="ECO:0000313" key="4">
    <source>
        <dbReference type="Proteomes" id="UP000009145"/>
    </source>
</evidence>
<dbReference type="OrthoDB" id="9807486at2"/>
<dbReference type="KEGG" id="mec:Q7C_1946"/>
<dbReference type="InterPro" id="IPR003774">
    <property type="entry name" value="AlgH-like"/>
</dbReference>
<dbReference type="GO" id="GO:0005829">
    <property type="term" value="C:cytosol"/>
    <property type="evidence" value="ECO:0007669"/>
    <property type="project" value="TreeGrafter"/>
</dbReference>
<dbReference type="Pfam" id="PF02622">
    <property type="entry name" value="DUF179"/>
    <property type="match status" value="1"/>
</dbReference>
<comment type="similarity">
    <text evidence="1 2">Belongs to the UPF0301 (AlgH) family.</text>
</comment>
<dbReference type="NCBIfam" id="NF001266">
    <property type="entry name" value="PRK00228.1-1"/>
    <property type="match status" value="1"/>
</dbReference>
<reference evidence="3 4" key="1">
    <citation type="journal article" date="2012" name="J. Bacteriol.">
        <title>Complete genome sequences of Methylophaga sp. strain JAM1 and Methylophaga sp. strain JAM7.</title>
        <authorList>
            <person name="Villeneuve C."/>
            <person name="Martineau C."/>
            <person name="Mauffrey F."/>
            <person name="Villemur R."/>
        </authorList>
    </citation>
    <scope>NUCLEOTIDE SEQUENCE [LARGE SCALE GENOMIC DNA]</scope>
    <source>
        <strain evidence="3 4">JAM7</strain>
    </source>
</reference>
<dbReference type="EMBL" id="CP003380">
    <property type="protein sequence ID" value="AFJ03087.1"/>
    <property type="molecule type" value="Genomic_DNA"/>
</dbReference>
<dbReference type="HOGENOM" id="CLU_057596_1_0_6"/>
<accession>I1YJJ4</accession>
<organism evidence="3 4">
    <name type="scientific">Methylophaga frappieri (strain ATCC BAA-2434 / DSM 25690 / JAM7)</name>
    <dbReference type="NCBI Taxonomy" id="754477"/>
    <lineage>
        <taxon>Bacteria</taxon>
        <taxon>Pseudomonadati</taxon>
        <taxon>Pseudomonadota</taxon>
        <taxon>Gammaproteobacteria</taxon>
        <taxon>Thiotrichales</taxon>
        <taxon>Piscirickettsiaceae</taxon>
        <taxon>Methylophaga</taxon>
    </lineage>
</organism>
<sequence>MQPTYLKNHLLIAMPGLHDQTFHQAVVYLCEHDAYGAMGLIINRPSKIKLAELLQHLKIDNQSEQIHHGPVLYGGPLKKEQGLVLHNGGQYWKNTLNVAEQLYLTSSSDILADIGTSKGPENALVSLGYAGWDTGQLESELAENSWLTVPATPEILFNTAPSDRWAQSARLLGIDIHLLSHQSGHA</sequence>
<dbReference type="Proteomes" id="UP000009145">
    <property type="component" value="Chromosome"/>
</dbReference>